<organism evidence="1 2">
    <name type="scientific">Neorhizobium lilium</name>
    <dbReference type="NCBI Taxonomy" id="2503024"/>
    <lineage>
        <taxon>Bacteria</taxon>
        <taxon>Pseudomonadati</taxon>
        <taxon>Pseudomonadota</taxon>
        <taxon>Alphaproteobacteria</taxon>
        <taxon>Hyphomicrobiales</taxon>
        <taxon>Rhizobiaceae</taxon>
        <taxon>Rhizobium/Agrobacterium group</taxon>
        <taxon>Neorhizobium</taxon>
    </lineage>
</organism>
<dbReference type="OrthoDB" id="6694182at2"/>
<dbReference type="Proteomes" id="UP000287687">
    <property type="component" value="Unassembled WGS sequence"/>
</dbReference>
<comment type="caution">
    <text evidence="1">The sequence shown here is derived from an EMBL/GenBank/DDBJ whole genome shotgun (WGS) entry which is preliminary data.</text>
</comment>
<dbReference type="EMBL" id="SBIP01000001">
    <property type="protein sequence ID" value="RWX81787.1"/>
    <property type="molecule type" value="Genomic_DNA"/>
</dbReference>
<dbReference type="AlphaFoldDB" id="A0A3S3RQ93"/>
<dbReference type="RefSeq" id="WP_128441994.1">
    <property type="nucleotide sequence ID" value="NZ_SBIP01000001.1"/>
</dbReference>
<evidence type="ECO:0000313" key="2">
    <source>
        <dbReference type="Proteomes" id="UP000287687"/>
    </source>
</evidence>
<proteinExistence type="predicted"/>
<gene>
    <name evidence="1" type="ORF">EPK99_05915</name>
</gene>
<keyword evidence="2" id="KW-1185">Reference proteome</keyword>
<protein>
    <submittedName>
        <fullName evidence="1">Uncharacterized protein</fullName>
    </submittedName>
</protein>
<reference evidence="1 2" key="1">
    <citation type="submission" date="2019-01" db="EMBL/GenBank/DDBJ databases">
        <title>The draft genome of Rhizobium sp. 24NR.</title>
        <authorList>
            <person name="Liu L."/>
            <person name="Liang L."/>
            <person name="Shi S."/>
            <person name="Xu L."/>
            <person name="Wang X."/>
            <person name="Li L."/>
            <person name="Zhang X."/>
        </authorList>
    </citation>
    <scope>NUCLEOTIDE SEQUENCE [LARGE SCALE GENOMIC DNA]</scope>
    <source>
        <strain evidence="1 2">24NR</strain>
    </source>
</reference>
<evidence type="ECO:0000313" key="1">
    <source>
        <dbReference type="EMBL" id="RWX81787.1"/>
    </source>
</evidence>
<sequence>MDSLPPPIVAQEIQIVDAQGHPVLRLSGASGRPVVEFLRQDGAQGLALSLDDAGRPSVMLANPDAALPTASLEIDDKGAHVKFDRPGGASSYLFLNNTGGSGVVLFGPTGDRRLDILAAPDGTTTVQRYGSNGQPLP</sequence>
<name>A0A3S3RQ93_9HYPH</name>
<accession>A0A3S3RQ93</accession>